<sequence>MNTGRTMSYSDILTPIVKTKRKTKDKLILEKMNRKINNAPFRDIFKPIEIRGKKKKSLLRNYNKGSTALNNPRESFSTIPFCDETINDLPNKTLEFKNPLQTITTENLKTSMLFTRDEDNYSYKPNLLKTIKNSSLSTALRSYGLTDSRKDSKKVFDFPTDINCTTEVLQTSLKNQEEVNYRTPGNIMIKDYQYSTLVTGECATPEIDEFVCLLPNEKPNTKVNSSTYIQPKQGDLNPTYNDCER</sequence>
<feature type="region of interest" description="Disordered" evidence="1">
    <location>
        <begin position="223"/>
        <end position="245"/>
    </location>
</feature>
<evidence type="ECO:0000313" key="3">
    <source>
        <dbReference type="Proteomes" id="UP001295684"/>
    </source>
</evidence>
<evidence type="ECO:0000313" key="2">
    <source>
        <dbReference type="EMBL" id="CAI2371827.1"/>
    </source>
</evidence>
<reference evidence="2" key="1">
    <citation type="submission" date="2023-07" db="EMBL/GenBank/DDBJ databases">
        <authorList>
            <consortium name="AG Swart"/>
            <person name="Singh M."/>
            <person name="Singh A."/>
            <person name="Seah K."/>
            <person name="Emmerich C."/>
        </authorList>
    </citation>
    <scope>NUCLEOTIDE SEQUENCE</scope>
    <source>
        <strain evidence="2">DP1</strain>
    </source>
</reference>
<accession>A0AAD1URG4</accession>
<proteinExistence type="predicted"/>
<name>A0AAD1URG4_EUPCR</name>
<comment type="caution">
    <text evidence="2">The sequence shown here is derived from an EMBL/GenBank/DDBJ whole genome shotgun (WGS) entry which is preliminary data.</text>
</comment>
<dbReference type="Proteomes" id="UP001295684">
    <property type="component" value="Unassembled WGS sequence"/>
</dbReference>
<dbReference type="EMBL" id="CAMPGE010013084">
    <property type="protein sequence ID" value="CAI2371827.1"/>
    <property type="molecule type" value="Genomic_DNA"/>
</dbReference>
<gene>
    <name evidence="2" type="ORF">ECRASSUSDP1_LOCUS13152</name>
</gene>
<organism evidence="2 3">
    <name type="scientific">Euplotes crassus</name>
    <dbReference type="NCBI Taxonomy" id="5936"/>
    <lineage>
        <taxon>Eukaryota</taxon>
        <taxon>Sar</taxon>
        <taxon>Alveolata</taxon>
        <taxon>Ciliophora</taxon>
        <taxon>Intramacronucleata</taxon>
        <taxon>Spirotrichea</taxon>
        <taxon>Hypotrichia</taxon>
        <taxon>Euplotida</taxon>
        <taxon>Euplotidae</taxon>
        <taxon>Moneuplotes</taxon>
    </lineage>
</organism>
<evidence type="ECO:0000256" key="1">
    <source>
        <dbReference type="SAM" id="MobiDB-lite"/>
    </source>
</evidence>
<dbReference type="AlphaFoldDB" id="A0AAD1URG4"/>
<protein>
    <submittedName>
        <fullName evidence="2">Uncharacterized protein</fullName>
    </submittedName>
</protein>
<keyword evidence="3" id="KW-1185">Reference proteome</keyword>